<reference evidence="2 3" key="1">
    <citation type="journal article" date="2018" name="Front. Plant Sci.">
        <title>Red Clover (Trifolium pratense) and Zigzag Clover (T. medium) - A Picture of Genomic Similarities and Differences.</title>
        <authorList>
            <person name="Dluhosova J."/>
            <person name="Istvanek J."/>
            <person name="Nedelnik J."/>
            <person name="Repkova J."/>
        </authorList>
    </citation>
    <scope>NUCLEOTIDE SEQUENCE [LARGE SCALE GENOMIC DNA]</scope>
    <source>
        <strain evidence="3">cv. 10/8</strain>
        <tissue evidence="2">Leaf</tissue>
    </source>
</reference>
<dbReference type="EMBL" id="LXQA011469167">
    <property type="protein sequence ID" value="MCI98279.1"/>
    <property type="molecule type" value="Genomic_DNA"/>
</dbReference>
<dbReference type="Proteomes" id="UP000265520">
    <property type="component" value="Unassembled WGS sequence"/>
</dbReference>
<evidence type="ECO:0000313" key="2">
    <source>
        <dbReference type="EMBL" id="MCI98279.1"/>
    </source>
</evidence>
<dbReference type="AlphaFoldDB" id="A0A392WFM7"/>
<feature type="non-terminal residue" evidence="2">
    <location>
        <position position="34"/>
    </location>
</feature>
<name>A0A392WFM7_9FABA</name>
<feature type="region of interest" description="Disordered" evidence="1">
    <location>
        <begin position="1"/>
        <end position="34"/>
    </location>
</feature>
<proteinExistence type="predicted"/>
<accession>A0A392WFM7</accession>
<comment type="caution">
    <text evidence="2">The sequence shown here is derived from an EMBL/GenBank/DDBJ whole genome shotgun (WGS) entry which is preliminary data.</text>
</comment>
<keyword evidence="3" id="KW-1185">Reference proteome</keyword>
<sequence>MGFFRPPENRPPSSGRGGGTEFPPSTWSDTSGHP</sequence>
<feature type="compositionally biased region" description="Polar residues" evidence="1">
    <location>
        <begin position="23"/>
        <end position="34"/>
    </location>
</feature>
<evidence type="ECO:0000256" key="1">
    <source>
        <dbReference type="SAM" id="MobiDB-lite"/>
    </source>
</evidence>
<organism evidence="2 3">
    <name type="scientific">Trifolium medium</name>
    <dbReference type="NCBI Taxonomy" id="97028"/>
    <lineage>
        <taxon>Eukaryota</taxon>
        <taxon>Viridiplantae</taxon>
        <taxon>Streptophyta</taxon>
        <taxon>Embryophyta</taxon>
        <taxon>Tracheophyta</taxon>
        <taxon>Spermatophyta</taxon>
        <taxon>Magnoliopsida</taxon>
        <taxon>eudicotyledons</taxon>
        <taxon>Gunneridae</taxon>
        <taxon>Pentapetalae</taxon>
        <taxon>rosids</taxon>
        <taxon>fabids</taxon>
        <taxon>Fabales</taxon>
        <taxon>Fabaceae</taxon>
        <taxon>Papilionoideae</taxon>
        <taxon>50 kb inversion clade</taxon>
        <taxon>NPAAA clade</taxon>
        <taxon>Hologalegina</taxon>
        <taxon>IRL clade</taxon>
        <taxon>Trifolieae</taxon>
        <taxon>Trifolium</taxon>
    </lineage>
</organism>
<evidence type="ECO:0000313" key="3">
    <source>
        <dbReference type="Proteomes" id="UP000265520"/>
    </source>
</evidence>
<protein>
    <submittedName>
        <fullName evidence="2">Uncharacterized protein</fullName>
    </submittedName>
</protein>